<reference evidence="1" key="1">
    <citation type="submission" date="2022-08" db="EMBL/GenBank/DDBJ databases">
        <title>Novel sulfate-reducing endosymbionts in the free-living metamonad Anaeramoeba.</title>
        <authorList>
            <person name="Jerlstrom-Hultqvist J."/>
            <person name="Cepicka I."/>
            <person name="Gallot-Lavallee L."/>
            <person name="Salas-Leiva D."/>
            <person name="Curtis B.A."/>
            <person name="Zahonova K."/>
            <person name="Pipaliya S."/>
            <person name="Dacks J."/>
            <person name="Roger A.J."/>
        </authorList>
    </citation>
    <scope>NUCLEOTIDE SEQUENCE</scope>
    <source>
        <strain evidence="1">Schooner1</strain>
    </source>
</reference>
<comment type="caution">
    <text evidence="1">The sequence shown here is derived from an EMBL/GenBank/DDBJ whole genome shotgun (WGS) entry which is preliminary data.</text>
</comment>
<accession>A0ABQ8Z4Z3</accession>
<protein>
    <recommendedName>
        <fullName evidence="3">LisH domain-containing protein</fullName>
    </recommendedName>
</protein>
<dbReference type="InterPro" id="IPR006594">
    <property type="entry name" value="LisH"/>
</dbReference>
<evidence type="ECO:0000313" key="2">
    <source>
        <dbReference type="Proteomes" id="UP001150062"/>
    </source>
</evidence>
<dbReference type="EMBL" id="JAOAOG010000051">
    <property type="protein sequence ID" value="KAJ6251971.1"/>
    <property type="molecule type" value="Genomic_DNA"/>
</dbReference>
<proteinExistence type="predicted"/>
<gene>
    <name evidence="1" type="ORF">M0813_14655</name>
</gene>
<keyword evidence="2" id="KW-1185">Reference proteome</keyword>
<dbReference type="PROSITE" id="PS50896">
    <property type="entry name" value="LISH"/>
    <property type="match status" value="1"/>
</dbReference>
<evidence type="ECO:0008006" key="3">
    <source>
        <dbReference type="Google" id="ProtNLM"/>
    </source>
</evidence>
<sequence>MNKSIEKQLQESLYQTLQKNGELNPILSDIQRSIYETVLSQQGSTQKQTKLNSDLIQILLNFLDEKGLKNTASILRKESQVVEDKTTFKQTKNNQTFLENMYSDYLGGSQSDEEKKM</sequence>
<organism evidence="1 2">
    <name type="scientific">Anaeramoeba flamelloides</name>
    <dbReference type="NCBI Taxonomy" id="1746091"/>
    <lineage>
        <taxon>Eukaryota</taxon>
        <taxon>Metamonada</taxon>
        <taxon>Anaeramoebidae</taxon>
        <taxon>Anaeramoeba</taxon>
    </lineage>
</organism>
<name>A0ABQ8Z4Z3_9EUKA</name>
<dbReference type="SMART" id="SM00667">
    <property type="entry name" value="LisH"/>
    <property type="match status" value="1"/>
</dbReference>
<dbReference type="Proteomes" id="UP001150062">
    <property type="component" value="Unassembled WGS sequence"/>
</dbReference>
<evidence type="ECO:0000313" key="1">
    <source>
        <dbReference type="EMBL" id="KAJ6251971.1"/>
    </source>
</evidence>